<protein>
    <recommendedName>
        <fullName evidence="1">DUF4218 domain-containing protein</fullName>
    </recommendedName>
</protein>
<proteinExistence type="predicted"/>
<feature type="domain" description="DUF4218" evidence="1">
    <location>
        <begin position="150"/>
        <end position="227"/>
    </location>
</feature>
<dbReference type="InterPro" id="IPR025452">
    <property type="entry name" value="DUF4218"/>
</dbReference>
<organism evidence="2 3">
    <name type="scientific">Rubroshorea leprosula</name>
    <dbReference type="NCBI Taxonomy" id="152421"/>
    <lineage>
        <taxon>Eukaryota</taxon>
        <taxon>Viridiplantae</taxon>
        <taxon>Streptophyta</taxon>
        <taxon>Embryophyta</taxon>
        <taxon>Tracheophyta</taxon>
        <taxon>Spermatophyta</taxon>
        <taxon>Magnoliopsida</taxon>
        <taxon>eudicotyledons</taxon>
        <taxon>Gunneridae</taxon>
        <taxon>Pentapetalae</taxon>
        <taxon>rosids</taxon>
        <taxon>malvids</taxon>
        <taxon>Malvales</taxon>
        <taxon>Dipterocarpaceae</taxon>
        <taxon>Rubroshorea</taxon>
    </lineage>
</organism>
<evidence type="ECO:0000313" key="3">
    <source>
        <dbReference type="Proteomes" id="UP001054252"/>
    </source>
</evidence>
<reference evidence="2 3" key="1">
    <citation type="journal article" date="2021" name="Commun. Biol.">
        <title>The genome of Shorea leprosula (Dipterocarpaceae) highlights the ecological relevance of drought in aseasonal tropical rainforests.</title>
        <authorList>
            <person name="Ng K.K.S."/>
            <person name="Kobayashi M.J."/>
            <person name="Fawcett J.A."/>
            <person name="Hatakeyama M."/>
            <person name="Paape T."/>
            <person name="Ng C.H."/>
            <person name="Ang C.C."/>
            <person name="Tnah L.H."/>
            <person name="Lee C.T."/>
            <person name="Nishiyama T."/>
            <person name="Sese J."/>
            <person name="O'Brien M.J."/>
            <person name="Copetti D."/>
            <person name="Mohd Noor M.I."/>
            <person name="Ong R.C."/>
            <person name="Putra M."/>
            <person name="Sireger I.Z."/>
            <person name="Indrioko S."/>
            <person name="Kosugi Y."/>
            <person name="Izuno A."/>
            <person name="Isagi Y."/>
            <person name="Lee S.L."/>
            <person name="Shimizu K.K."/>
        </authorList>
    </citation>
    <scope>NUCLEOTIDE SEQUENCE [LARGE SCALE GENOMIC DNA]</scope>
    <source>
        <strain evidence="2">214</strain>
    </source>
</reference>
<name>A0AAV5K392_9ROSI</name>
<dbReference type="PANTHER" id="PTHR48258:SF3">
    <property type="entry name" value="FK506-BINDING PROTEIN 4-LIKE ISOFORM X1"/>
    <property type="match status" value="1"/>
</dbReference>
<dbReference type="AlphaFoldDB" id="A0AAV5K392"/>
<dbReference type="InterPro" id="IPR004242">
    <property type="entry name" value="Transposase_21"/>
</dbReference>
<evidence type="ECO:0000313" key="2">
    <source>
        <dbReference type="EMBL" id="GKV21414.1"/>
    </source>
</evidence>
<dbReference type="PANTHER" id="PTHR48258">
    <property type="entry name" value="DUF4218 DOMAIN-CONTAINING PROTEIN-RELATED"/>
    <property type="match status" value="1"/>
</dbReference>
<dbReference type="Proteomes" id="UP001054252">
    <property type="component" value="Unassembled WGS sequence"/>
</dbReference>
<keyword evidence="3" id="KW-1185">Reference proteome</keyword>
<comment type="caution">
    <text evidence="2">The sequence shown here is derived from an EMBL/GenBank/DDBJ whole genome shotgun (WGS) entry which is preliminary data.</text>
</comment>
<gene>
    <name evidence="2" type="ORF">SLEP1_g31397</name>
</gene>
<evidence type="ECO:0000259" key="1">
    <source>
        <dbReference type="Pfam" id="PF13960"/>
    </source>
</evidence>
<dbReference type="EMBL" id="BPVZ01000057">
    <property type="protein sequence ID" value="GKV21414.1"/>
    <property type="molecule type" value="Genomic_DNA"/>
</dbReference>
<dbReference type="Pfam" id="PF13960">
    <property type="entry name" value="DUF4218"/>
    <property type="match status" value="1"/>
</dbReference>
<dbReference type="Pfam" id="PF02992">
    <property type="entry name" value="Transposase_21"/>
    <property type="match status" value="1"/>
</dbReference>
<sequence length="516" mass="59364">MYRKIAEHMTGHLKCREDVDEVIHLANSEAWKHFDGTHPTFVEKPRNVRLGLCTNGFNPFGCFATPYSWWPVFPIMYNFPPKLCVKSEHTFLAMIIDEPKSLGKNIDVMLRPLIDELKELWTNGIETYDNGAHMGSCHALIEWRTLRALTTPIIQVSNMKMWEEKIVETICKLEKVFLSAFFDSMEHLAIHLPYEAKVGGPVQFRWMYPFERKGWFAACKIRARAIIDTSSLSDGGNVYYQDDDPPMPQLVQPYHVSLASQGGEQVVISEVMQLPYVFDSAAVGATHYYQPPLDDDQYPGDDAIIEEDIEERNLEAELDAEFVVLDPELDAQLEEELSCAVLKTRGGMDKGDGALADPSQRKLLSLNCQGTFSHERFGRIATVIWKYLYDELVLFGLAGLRKRKGLLGRVFRLHCQNRFRDELHRARKAWVKCKKLPKFMHKDTFKILLAKWGSPKYIALQERDWDTLFWKEVVGPRKKGQMRGMSTLQDPAEHGTPWRRYDMSEAFSSTTKILTT</sequence>
<accession>A0AAV5K392</accession>